<organism evidence="2 3">
    <name type="scientific">Gossypium arboreum</name>
    <name type="common">Tree cotton</name>
    <name type="synonym">Gossypium nanking</name>
    <dbReference type="NCBI Taxonomy" id="29729"/>
    <lineage>
        <taxon>Eukaryota</taxon>
        <taxon>Viridiplantae</taxon>
        <taxon>Streptophyta</taxon>
        <taxon>Embryophyta</taxon>
        <taxon>Tracheophyta</taxon>
        <taxon>Spermatophyta</taxon>
        <taxon>Magnoliopsida</taxon>
        <taxon>eudicotyledons</taxon>
        <taxon>Gunneridae</taxon>
        <taxon>Pentapetalae</taxon>
        <taxon>rosids</taxon>
        <taxon>malvids</taxon>
        <taxon>Malvales</taxon>
        <taxon>Malvaceae</taxon>
        <taxon>Malvoideae</taxon>
        <taxon>Gossypium</taxon>
    </lineage>
</organism>
<keyword evidence="3" id="KW-1185">Reference proteome</keyword>
<proteinExistence type="predicted"/>
<keyword evidence="1" id="KW-0812">Transmembrane</keyword>
<comment type="caution">
    <text evidence="2">The sequence shown here is derived from an EMBL/GenBank/DDBJ whole genome shotgun (WGS) entry which is preliminary data.</text>
</comment>
<dbReference type="EMBL" id="JARKNE010000009">
    <property type="protein sequence ID" value="KAK5804696.1"/>
    <property type="molecule type" value="Genomic_DNA"/>
</dbReference>
<keyword evidence="1" id="KW-0472">Membrane</keyword>
<protein>
    <submittedName>
        <fullName evidence="2">Uncharacterized protein</fullName>
    </submittedName>
</protein>
<reference evidence="2 3" key="1">
    <citation type="submission" date="2023-03" db="EMBL/GenBank/DDBJ databases">
        <title>WGS of Gossypium arboreum.</title>
        <authorList>
            <person name="Yu D."/>
        </authorList>
    </citation>
    <scope>NUCLEOTIDE SEQUENCE [LARGE SCALE GENOMIC DNA]</scope>
    <source>
        <tissue evidence="2">Leaf</tissue>
    </source>
</reference>
<gene>
    <name evidence="2" type="ORF">PVK06_032347</name>
</gene>
<dbReference type="Proteomes" id="UP001358586">
    <property type="component" value="Chromosome 9"/>
</dbReference>
<evidence type="ECO:0000313" key="2">
    <source>
        <dbReference type="EMBL" id="KAK5804696.1"/>
    </source>
</evidence>
<evidence type="ECO:0000256" key="1">
    <source>
        <dbReference type="SAM" id="Phobius"/>
    </source>
</evidence>
<sequence>MRNSYGSRNLDIPKTMGSLPPSSFPDLDICDIHFLGKEVSNDEIKATLFDIAPLKAPLVPRSVSGLKQSLLEHTGFIARRNIIDNILIAQEVIHSMRSIPFMLINVIMIVITSSTMHVLLNGALSQKFKLAKGIC</sequence>
<keyword evidence="1" id="KW-1133">Transmembrane helix</keyword>
<evidence type="ECO:0000313" key="3">
    <source>
        <dbReference type="Proteomes" id="UP001358586"/>
    </source>
</evidence>
<name>A0ABR0NW89_GOSAR</name>
<accession>A0ABR0NW89</accession>
<feature type="transmembrane region" description="Helical" evidence="1">
    <location>
        <begin position="99"/>
        <end position="120"/>
    </location>
</feature>